<feature type="compositionally biased region" description="Polar residues" evidence="1">
    <location>
        <begin position="451"/>
        <end position="460"/>
    </location>
</feature>
<dbReference type="Proteomes" id="UP000694904">
    <property type="component" value="Chromosome X"/>
</dbReference>
<organism evidence="2 3">
    <name type="scientific">Drosophila arizonae</name>
    <name type="common">Fruit fly</name>
    <dbReference type="NCBI Taxonomy" id="7263"/>
    <lineage>
        <taxon>Eukaryota</taxon>
        <taxon>Metazoa</taxon>
        <taxon>Ecdysozoa</taxon>
        <taxon>Arthropoda</taxon>
        <taxon>Hexapoda</taxon>
        <taxon>Insecta</taxon>
        <taxon>Pterygota</taxon>
        <taxon>Neoptera</taxon>
        <taxon>Endopterygota</taxon>
        <taxon>Diptera</taxon>
        <taxon>Brachycera</taxon>
        <taxon>Muscomorpha</taxon>
        <taxon>Ephydroidea</taxon>
        <taxon>Drosophilidae</taxon>
        <taxon>Drosophila</taxon>
    </lineage>
</organism>
<evidence type="ECO:0000313" key="2">
    <source>
        <dbReference type="Proteomes" id="UP000694904"/>
    </source>
</evidence>
<evidence type="ECO:0000313" key="3">
    <source>
        <dbReference type="RefSeq" id="XP_017871591.1"/>
    </source>
</evidence>
<gene>
    <name evidence="3" type="primary">LOC108619488</name>
</gene>
<accession>A0ABM1PWK5</accession>
<protein>
    <submittedName>
        <fullName evidence="3">Uncharacterized protein LOC108619488 isoform X1</fullName>
    </submittedName>
</protein>
<name>A0ABM1PWK5_DROAR</name>
<evidence type="ECO:0000256" key="1">
    <source>
        <dbReference type="SAM" id="MobiDB-lite"/>
    </source>
</evidence>
<reference evidence="2" key="2">
    <citation type="journal article" date="2016" name="G3 (Bethesda)">
        <title>Genome Evolution in Three Species of Cactophilic Drosophila.</title>
        <authorList>
            <person name="Sanchez-Flores A."/>
            <person name="Penazola F."/>
            <person name="Carpinteyro-Ponce J."/>
            <person name="Nazario-Yepiz N."/>
            <person name="Abreu-Goodger C."/>
            <person name="Machado C.A."/>
            <person name="Markow T.A."/>
        </authorList>
    </citation>
    <scope>NUCLEOTIDE SEQUENCE [LARGE SCALE GENOMIC DNA]</scope>
</reference>
<dbReference type="InterPro" id="IPR019193">
    <property type="entry name" value="UBQ-conj_enz_E2-bd_prot"/>
</dbReference>
<reference evidence="2" key="1">
    <citation type="journal article" date="1997" name="Nucleic Acids Res.">
        <title>tRNAscan-SE: a program for improved detection of transfer RNA genes in genomic sequence.</title>
        <authorList>
            <person name="Lowe T.M."/>
            <person name="Eddy S.R."/>
        </authorList>
    </citation>
    <scope>NUCLEOTIDE SEQUENCE [LARGE SCALE GENOMIC DNA]</scope>
</reference>
<feature type="compositionally biased region" description="Pro residues" evidence="1">
    <location>
        <begin position="481"/>
        <end position="492"/>
    </location>
</feature>
<sequence length="492" mass="56297">MPLKAVCIELRPNLSSGHVFLQFDQEIRGRKKTRLIIKEHDVHIVENGLNSGGSQLVLRHDTFGMDIQRISVFIANGCHISFRFNYTTLDVEALENSIAVPMKAQPLLLGFEEHSEQLVALHCNNCRSELVPGCSYNRLRECPSGLIDPSEFFCHNHGHADKPAATLVPGPKDLYYGLNYIVLNMSVLQDRIMNRADHLYCKRCMWMLGLSTQAGAAAKLWADALRWLPQPTDATAPKLQPRQLFKHSTVTQLMLRLLSTLWPTLLPPLFSPANSRAVLVASMPDRQQHHMLIQVLEPQLTVLRRTVSETEQLQHYRACKLYFRVFGSCPPDAPVLTQWQQQVEVPKMHISPHMFLELQARFDYNSALIPHAWRYNSEEEKLLLSYFFYETEAQERLNQQRPKEQPQRAKPNQPPQNTELDDYETDAGLDASVYETDDESDDERSDSDSELTSPLLSKSTPIMVYEQNLAKRWLKQQQRQPSPPPTPPDPSV</sequence>
<dbReference type="Pfam" id="PF09814">
    <property type="entry name" value="HECT_2"/>
    <property type="match status" value="1"/>
</dbReference>
<dbReference type="GeneID" id="108619488"/>
<dbReference type="RefSeq" id="XP_017871591.1">
    <property type="nucleotide sequence ID" value="XM_018016102.1"/>
</dbReference>
<feature type="compositionally biased region" description="Acidic residues" evidence="1">
    <location>
        <begin position="435"/>
        <end position="449"/>
    </location>
</feature>
<feature type="region of interest" description="Disordered" evidence="1">
    <location>
        <begin position="395"/>
        <end position="492"/>
    </location>
</feature>
<reference evidence="3" key="3">
    <citation type="submission" date="2025-08" db="UniProtKB">
        <authorList>
            <consortium name="RefSeq"/>
        </authorList>
    </citation>
    <scope>IDENTIFICATION</scope>
    <source>
        <tissue evidence="3">Whole organism</tissue>
    </source>
</reference>
<proteinExistence type="predicted"/>
<keyword evidence="2" id="KW-1185">Reference proteome</keyword>